<protein>
    <submittedName>
        <fullName evidence="1">Uncharacterized protein</fullName>
    </submittedName>
</protein>
<dbReference type="RefSeq" id="WP_354457790.1">
    <property type="nucleotide sequence ID" value="NZ_JBEWSZ010000001.1"/>
</dbReference>
<proteinExistence type="predicted"/>
<dbReference type="EMBL" id="JBEWSZ010000001">
    <property type="protein sequence ID" value="MET2825706.1"/>
    <property type="molecule type" value="Genomic_DNA"/>
</dbReference>
<evidence type="ECO:0000313" key="1">
    <source>
        <dbReference type="EMBL" id="MET2825706.1"/>
    </source>
</evidence>
<dbReference type="Proteomes" id="UP001548832">
    <property type="component" value="Unassembled WGS sequence"/>
</dbReference>
<evidence type="ECO:0000313" key="2">
    <source>
        <dbReference type="Proteomes" id="UP001548832"/>
    </source>
</evidence>
<organism evidence="1 2">
    <name type="scientific">Mesorhizobium shangrilense</name>
    <dbReference type="NCBI Taxonomy" id="460060"/>
    <lineage>
        <taxon>Bacteria</taxon>
        <taxon>Pseudomonadati</taxon>
        <taxon>Pseudomonadota</taxon>
        <taxon>Alphaproteobacteria</taxon>
        <taxon>Hyphomicrobiales</taxon>
        <taxon>Phyllobacteriaceae</taxon>
        <taxon>Mesorhizobium</taxon>
    </lineage>
</organism>
<comment type="caution">
    <text evidence="1">The sequence shown here is derived from an EMBL/GenBank/DDBJ whole genome shotgun (WGS) entry which is preliminary data.</text>
</comment>
<sequence>MWLRSADHLISELTRASSEIDGLTKFERGRLLRRAASAIKARRDEFGHSAASIDSDAPVDIVFDLESMASLVDIFPAAKVSSLMLEAVDCIKPARAGDQSSART</sequence>
<keyword evidence="2" id="KW-1185">Reference proteome</keyword>
<gene>
    <name evidence="1" type="ORF">ABVQ20_01810</name>
</gene>
<accession>A0ABV2D6Q2</accession>
<reference evidence="1 2" key="1">
    <citation type="submission" date="2024-06" db="EMBL/GenBank/DDBJ databases">
        <authorList>
            <person name="Kim D.-U."/>
        </authorList>
    </citation>
    <scope>NUCLEOTIDE SEQUENCE [LARGE SCALE GENOMIC DNA]</scope>
    <source>
        <strain evidence="1 2">KACC15460</strain>
    </source>
</reference>
<name>A0ABV2D6Q2_9HYPH</name>